<dbReference type="AlphaFoldDB" id="E3JZP0"/>
<accession>E3JZP0</accession>
<sequence length="807" mass="91295">MLAEEDSYSVQPVQDNLKISKSVHFISDYGCLGQSLLKTMIMRDVSIAAFTSMETHPASWSDRYRTAHGGSVEPSTELSLGLLAQCHDSDTMALQSMPRQEPLEIDFLGAWGKSVAQADELERRPMHGDPASATDHAGHNDDFYPSKRKKNEASESARRLDLSMGWYRNKNNEMSSSMTHADIASNPEPTFKSQPFSVMNRRPEVEKNLPPTLHSEGRTLLPSGGASNYIIATQRAIAKPLGQGDRTPSQSLAKAQDAAISAITKEHGSKRNNEADGQGTEQILESGPGRLILSQGHATLENIDMTFWAVIFSMKLDISDLLWQELTSKYEPNIARFITSLSSNVDPFRHERIPGLTPRMRDLQLTDSIQEFAHLLWCVNSKFLRTFKASDKAYLQEQLAVQDWINHLLGKGAKSERVSREKVQRKATNSDGTEDSLPNLILTALTSRYSQPDYEIYTIYVKQPSANACKKQLLMSQAIVRAMASYYKSKNQHKWQVFFSEEMNFLVALTEIQNWNTSSKFVPEKRKMLEEELESYALVPWKDPIPGESVYKTSDEPIFGPTSLNLHLRAQHINGPSEEHNLVSGNLPKRRKGSAKPKPYVQPKNKVLFESKPEKLWAFISMIQLDYDKWIRGRAKQPNIASTITALTSWITRQILNPNSQIEAHLEVLKQDNITKDLKSILWMLWSINAGLIESLGEDIDGEIHNEEQGKLQEVFYDLFTSEHDNLVELDSHTPNAKNSNSVKASIIEALGCHDNTLYKFQDRVHHIPKKKALMTKAVVEVMIYYYQNSKPSKWGQIFQDEGIIMK</sequence>
<gene>
    <name evidence="2" type="ORF">PGTG_03471</name>
</gene>
<feature type="region of interest" description="Disordered" evidence="1">
    <location>
        <begin position="125"/>
        <end position="158"/>
    </location>
</feature>
<dbReference type="RefSeq" id="XP_003321934.2">
    <property type="nucleotide sequence ID" value="XM_003321886.2"/>
</dbReference>
<keyword evidence="3" id="KW-1185">Reference proteome</keyword>
<evidence type="ECO:0000313" key="2">
    <source>
        <dbReference type="EMBL" id="EFP77515.2"/>
    </source>
</evidence>
<dbReference type="GeneID" id="10538554"/>
<organism evidence="2 3">
    <name type="scientific">Puccinia graminis f. sp. tritici (strain CRL 75-36-700-3 / race SCCL)</name>
    <name type="common">Black stem rust fungus</name>
    <dbReference type="NCBI Taxonomy" id="418459"/>
    <lineage>
        <taxon>Eukaryota</taxon>
        <taxon>Fungi</taxon>
        <taxon>Dikarya</taxon>
        <taxon>Basidiomycota</taxon>
        <taxon>Pucciniomycotina</taxon>
        <taxon>Pucciniomycetes</taxon>
        <taxon>Pucciniales</taxon>
        <taxon>Pucciniaceae</taxon>
        <taxon>Puccinia</taxon>
    </lineage>
</organism>
<evidence type="ECO:0000313" key="3">
    <source>
        <dbReference type="Proteomes" id="UP000008783"/>
    </source>
</evidence>
<reference evidence="3" key="2">
    <citation type="journal article" date="2011" name="Proc. Natl. Acad. Sci. U.S.A.">
        <title>Obligate biotrophy features unraveled by the genomic analysis of rust fungi.</title>
        <authorList>
            <person name="Duplessis S."/>
            <person name="Cuomo C.A."/>
            <person name="Lin Y.-C."/>
            <person name="Aerts A."/>
            <person name="Tisserant E."/>
            <person name="Veneault-Fourrey C."/>
            <person name="Joly D.L."/>
            <person name="Hacquard S."/>
            <person name="Amselem J."/>
            <person name="Cantarel B.L."/>
            <person name="Chiu R."/>
            <person name="Coutinho P.M."/>
            <person name="Feau N."/>
            <person name="Field M."/>
            <person name="Frey P."/>
            <person name="Gelhaye E."/>
            <person name="Goldberg J."/>
            <person name="Grabherr M.G."/>
            <person name="Kodira C.D."/>
            <person name="Kohler A."/>
            <person name="Kuees U."/>
            <person name="Lindquist E.A."/>
            <person name="Lucas S.M."/>
            <person name="Mago R."/>
            <person name="Mauceli E."/>
            <person name="Morin E."/>
            <person name="Murat C."/>
            <person name="Pangilinan J.L."/>
            <person name="Park R."/>
            <person name="Pearson M."/>
            <person name="Quesneville H."/>
            <person name="Rouhier N."/>
            <person name="Sakthikumar S."/>
            <person name="Salamov A.A."/>
            <person name="Schmutz J."/>
            <person name="Selles B."/>
            <person name="Shapiro H."/>
            <person name="Tanguay P."/>
            <person name="Tuskan G.A."/>
            <person name="Henrissat B."/>
            <person name="Van de Peer Y."/>
            <person name="Rouze P."/>
            <person name="Ellis J.G."/>
            <person name="Dodds P.N."/>
            <person name="Schein J.E."/>
            <person name="Zhong S."/>
            <person name="Hamelin R.C."/>
            <person name="Grigoriev I.V."/>
            <person name="Szabo L.J."/>
            <person name="Martin F."/>
        </authorList>
    </citation>
    <scope>NUCLEOTIDE SEQUENCE [LARGE SCALE GENOMIC DNA]</scope>
    <source>
        <strain evidence="3">CRL 75-36-700-3 / race SCCL</strain>
    </source>
</reference>
<protein>
    <submittedName>
        <fullName evidence="2">Uncharacterized protein</fullName>
    </submittedName>
</protein>
<evidence type="ECO:0000256" key="1">
    <source>
        <dbReference type="SAM" id="MobiDB-lite"/>
    </source>
</evidence>
<dbReference type="OrthoDB" id="2496723at2759"/>
<dbReference type="VEuPathDB" id="FungiDB:PGTG_03471"/>
<name>E3JZP0_PUCGT</name>
<dbReference type="Proteomes" id="UP000008783">
    <property type="component" value="Unassembled WGS sequence"/>
</dbReference>
<dbReference type="EMBL" id="DS178268">
    <property type="protein sequence ID" value="EFP77515.2"/>
    <property type="molecule type" value="Genomic_DNA"/>
</dbReference>
<dbReference type="HOGENOM" id="CLU_020882_0_0_1"/>
<dbReference type="InParanoid" id="E3JZP0"/>
<reference key="1">
    <citation type="submission" date="2007-01" db="EMBL/GenBank/DDBJ databases">
        <title>The Genome Sequence of Puccinia graminis f. sp. tritici Strain CRL 75-36-700-3.</title>
        <authorList>
            <consortium name="The Broad Institute Genome Sequencing Platform"/>
            <person name="Birren B."/>
            <person name="Lander E."/>
            <person name="Galagan J."/>
            <person name="Nusbaum C."/>
            <person name="Devon K."/>
            <person name="Cuomo C."/>
            <person name="Jaffe D."/>
            <person name="Butler J."/>
            <person name="Alvarez P."/>
            <person name="Gnerre S."/>
            <person name="Grabherr M."/>
            <person name="Mauceli E."/>
            <person name="Brockman W."/>
            <person name="Young S."/>
            <person name="LaButti K."/>
            <person name="Sykes S."/>
            <person name="DeCaprio D."/>
            <person name="Crawford M."/>
            <person name="Koehrsen M."/>
            <person name="Engels R."/>
            <person name="Montgomery P."/>
            <person name="Pearson M."/>
            <person name="Howarth C."/>
            <person name="Larson L."/>
            <person name="White J."/>
            <person name="Zeng Q."/>
            <person name="Kodira C."/>
            <person name="Yandava C."/>
            <person name="Alvarado L."/>
            <person name="O'Leary S."/>
            <person name="Szabo L."/>
            <person name="Dean R."/>
            <person name="Schein J."/>
        </authorList>
    </citation>
    <scope>NUCLEOTIDE SEQUENCE</scope>
    <source>
        <strain>CRL 75-36-700-3</strain>
    </source>
</reference>
<feature type="compositionally biased region" description="Basic and acidic residues" evidence="1">
    <location>
        <begin position="136"/>
        <end position="158"/>
    </location>
</feature>
<feature type="region of interest" description="Disordered" evidence="1">
    <location>
        <begin position="577"/>
        <end position="599"/>
    </location>
</feature>
<dbReference type="KEGG" id="pgr:PGTG_03471"/>
<proteinExistence type="predicted"/>